<comment type="caution">
    <text evidence="1">The sequence shown here is derived from an EMBL/GenBank/DDBJ whole genome shotgun (WGS) entry which is preliminary data.</text>
</comment>
<dbReference type="AlphaFoldDB" id="A0A108UAP6"/>
<dbReference type="OrthoDB" id="7067604at2"/>
<accession>A0A108UAP6</accession>
<protein>
    <submittedName>
        <fullName evidence="1">Uncharacterized protein</fullName>
    </submittedName>
</protein>
<dbReference type="Proteomes" id="UP000023435">
    <property type="component" value="Unassembled WGS sequence"/>
</dbReference>
<organism evidence="1 2">
    <name type="scientific">Lysobacter capsici AZ78</name>
    <dbReference type="NCBI Taxonomy" id="1444315"/>
    <lineage>
        <taxon>Bacteria</taxon>
        <taxon>Pseudomonadati</taxon>
        <taxon>Pseudomonadota</taxon>
        <taxon>Gammaproteobacteria</taxon>
        <taxon>Lysobacterales</taxon>
        <taxon>Lysobacteraceae</taxon>
        <taxon>Lysobacter</taxon>
    </lineage>
</organism>
<name>A0A108UAP6_9GAMM</name>
<evidence type="ECO:0000313" key="2">
    <source>
        <dbReference type="Proteomes" id="UP000023435"/>
    </source>
</evidence>
<keyword evidence="2" id="KW-1185">Reference proteome</keyword>
<sequence length="173" mass="19091">MSYAAEFEGRILLDDIVHGTAVSAYLSEDELVLSKAGSQLQKLNIFLRPFSPSMLFEHNPQRMTDGVFFEIKGTKVGSVTHGPLGHPGDGEFDFRDVTSYRLDMKCLSDRINIEIGGATTAGISCLDGHTLLPPMQFSVWFDIPRQGIAEFFKLTDAARDRLLMAFDLAAAES</sequence>
<dbReference type="RefSeq" id="WP_036105426.1">
    <property type="nucleotide sequence ID" value="NZ_JAJA02000001.1"/>
</dbReference>
<proteinExistence type="predicted"/>
<dbReference type="EMBL" id="JAJA02000001">
    <property type="protein sequence ID" value="KWS05644.1"/>
    <property type="molecule type" value="Genomic_DNA"/>
</dbReference>
<evidence type="ECO:0000313" key="1">
    <source>
        <dbReference type="EMBL" id="KWS05644.1"/>
    </source>
</evidence>
<gene>
    <name evidence="1" type="ORF">AZ78_3196</name>
</gene>
<reference evidence="1 2" key="1">
    <citation type="journal article" date="2014" name="Genome Announc.">
        <title>Draft Genome Sequence of Lysobacter capsici AZ78, a Bacterium Antagonistic to Plant-Pathogenic Oomycetes.</title>
        <authorList>
            <person name="Puopolo G."/>
            <person name="Sonego P."/>
            <person name="Engelen K."/>
            <person name="Pertot I."/>
        </authorList>
    </citation>
    <scope>NUCLEOTIDE SEQUENCE [LARGE SCALE GENOMIC DNA]</scope>
    <source>
        <strain evidence="1 2">AZ78</strain>
    </source>
</reference>